<dbReference type="InterPro" id="IPR003615">
    <property type="entry name" value="HNH_nuc"/>
</dbReference>
<protein>
    <recommendedName>
        <fullName evidence="2">HNH nuclease domain-containing protein</fullName>
    </recommendedName>
</protein>
<evidence type="ECO:0000313" key="3">
    <source>
        <dbReference type="EMBL" id="KAJ7033325.1"/>
    </source>
</evidence>
<name>A0AAD6SV95_9AGAR</name>
<keyword evidence="4" id="KW-1185">Reference proteome</keyword>
<feature type="domain" description="HNH nuclease" evidence="2">
    <location>
        <begin position="142"/>
        <end position="207"/>
    </location>
</feature>
<evidence type="ECO:0000256" key="1">
    <source>
        <dbReference type="SAM" id="MobiDB-lite"/>
    </source>
</evidence>
<dbReference type="AlphaFoldDB" id="A0AAD6SV95"/>
<organism evidence="3 4">
    <name type="scientific">Mycena alexandri</name>
    <dbReference type="NCBI Taxonomy" id="1745969"/>
    <lineage>
        <taxon>Eukaryota</taxon>
        <taxon>Fungi</taxon>
        <taxon>Dikarya</taxon>
        <taxon>Basidiomycota</taxon>
        <taxon>Agaricomycotina</taxon>
        <taxon>Agaricomycetes</taxon>
        <taxon>Agaricomycetidae</taxon>
        <taxon>Agaricales</taxon>
        <taxon>Marasmiineae</taxon>
        <taxon>Mycenaceae</taxon>
        <taxon>Mycena</taxon>
    </lineage>
</organism>
<reference evidence="3" key="1">
    <citation type="submission" date="2023-03" db="EMBL/GenBank/DDBJ databases">
        <title>Massive genome expansion in bonnet fungi (Mycena s.s.) driven by repeated elements and novel gene families across ecological guilds.</title>
        <authorList>
            <consortium name="Lawrence Berkeley National Laboratory"/>
            <person name="Harder C.B."/>
            <person name="Miyauchi S."/>
            <person name="Viragh M."/>
            <person name="Kuo A."/>
            <person name="Thoen E."/>
            <person name="Andreopoulos B."/>
            <person name="Lu D."/>
            <person name="Skrede I."/>
            <person name="Drula E."/>
            <person name="Henrissat B."/>
            <person name="Morin E."/>
            <person name="Kohler A."/>
            <person name="Barry K."/>
            <person name="LaButti K."/>
            <person name="Morin E."/>
            <person name="Salamov A."/>
            <person name="Lipzen A."/>
            <person name="Mereny Z."/>
            <person name="Hegedus B."/>
            <person name="Baldrian P."/>
            <person name="Stursova M."/>
            <person name="Weitz H."/>
            <person name="Taylor A."/>
            <person name="Grigoriev I.V."/>
            <person name="Nagy L.G."/>
            <person name="Martin F."/>
            <person name="Kauserud H."/>
        </authorList>
    </citation>
    <scope>NUCLEOTIDE SEQUENCE</scope>
    <source>
        <strain evidence="3">CBHHK200</strain>
    </source>
</reference>
<feature type="region of interest" description="Disordered" evidence="1">
    <location>
        <begin position="318"/>
        <end position="370"/>
    </location>
</feature>
<gene>
    <name evidence="3" type="ORF">C8F04DRAFT_1261137</name>
</gene>
<accession>A0AAD6SV95</accession>
<dbReference type="Pfam" id="PF13391">
    <property type="entry name" value="HNH_2"/>
    <property type="match status" value="1"/>
</dbReference>
<comment type="caution">
    <text evidence="3">The sequence shown here is derived from an EMBL/GenBank/DDBJ whole genome shotgun (WGS) entry which is preliminary data.</text>
</comment>
<evidence type="ECO:0000259" key="2">
    <source>
        <dbReference type="Pfam" id="PF13391"/>
    </source>
</evidence>
<dbReference type="Proteomes" id="UP001218188">
    <property type="component" value="Unassembled WGS sequence"/>
</dbReference>
<dbReference type="EMBL" id="JARJCM010000066">
    <property type="protein sequence ID" value="KAJ7033325.1"/>
    <property type="molecule type" value="Genomic_DNA"/>
</dbReference>
<sequence length="414" mass="46212">MADGHIRLQLVHNLLTLTIPIAVVRENSVRAKPYLRFLIFVILGTLGDVEVQEVPVEAEDVDVEDVDVEVVEPPRWKKMLDDEELMDFGVYRYADIETTSDLPSLVRRDLNQKAASEFETTPSRTGQDEFAEALKTVAGCVCIFSEKSKTFCQASHIIRYSSAHFLPIIQEHRVHPANQVKDVQSSKNGLYVSSDIHKVLENFNCSVLPLPNAVMTVEDVPQKDRILRNTALMLGPPPNNMRYVLQKLKDPGYGIDEFIGEANVPAPTPTEKHTGQNAWFAAIDDAEAALPAQHLLEYHYGVAAVIAWAGNYQEARPKIPRPPAESTSIRPKSGQHGEGLRKLHHAPWRQEDQGTGGPSRSHSTESDQLEDALDFVARLRALNPENIVAREGAEQRRKDGVAEWLQTVPFVSVQ</sequence>
<evidence type="ECO:0000313" key="4">
    <source>
        <dbReference type="Proteomes" id="UP001218188"/>
    </source>
</evidence>
<proteinExistence type="predicted"/>